<dbReference type="GO" id="GO:0052929">
    <property type="term" value="F:ATP:3'-cytidine-cytidine-tRNA adenylyltransferase activity"/>
    <property type="evidence" value="ECO:0007669"/>
    <property type="project" value="TreeGrafter"/>
</dbReference>
<evidence type="ECO:0000313" key="7">
    <source>
        <dbReference type="EMBL" id="OCH92693.1"/>
    </source>
</evidence>
<reference evidence="7 8" key="1">
    <citation type="submission" date="2016-07" db="EMBL/GenBank/DDBJ databases">
        <title>Draft genome of the white-rot fungus Obba rivulosa 3A-2.</title>
        <authorList>
            <consortium name="DOE Joint Genome Institute"/>
            <person name="Miettinen O."/>
            <person name="Riley R."/>
            <person name="Acob R."/>
            <person name="Barry K."/>
            <person name="Cullen D."/>
            <person name="De Vries R."/>
            <person name="Hainaut M."/>
            <person name="Hatakka A."/>
            <person name="Henrissat B."/>
            <person name="Hilden K."/>
            <person name="Kuo R."/>
            <person name="Labutti K."/>
            <person name="Lipzen A."/>
            <person name="Makela M.R."/>
            <person name="Sandor L."/>
            <person name="Spatafora J.W."/>
            <person name="Grigoriev I.V."/>
            <person name="Hibbett D.S."/>
        </authorList>
    </citation>
    <scope>NUCLEOTIDE SEQUENCE [LARGE SCALE GENOMIC DNA]</scope>
    <source>
        <strain evidence="7 8">3A-2</strain>
    </source>
</reference>
<dbReference type="OrthoDB" id="445712at2759"/>
<dbReference type="FunFam" id="3.30.460.10:FF:000019">
    <property type="entry name" value="tRNA nucleotidyltransferase cca2"/>
    <property type="match status" value="1"/>
</dbReference>
<dbReference type="SUPFAM" id="SSF81301">
    <property type="entry name" value="Nucleotidyltransferase"/>
    <property type="match status" value="1"/>
</dbReference>
<dbReference type="EMBL" id="KV722365">
    <property type="protein sequence ID" value="OCH92693.1"/>
    <property type="molecule type" value="Genomic_DNA"/>
</dbReference>
<keyword evidence="3 4" id="KW-0694">RNA-binding</keyword>
<evidence type="ECO:0000259" key="6">
    <source>
        <dbReference type="Pfam" id="PF01743"/>
    </source>
</evidence>
<name>A0A8E2AYJ8_9APHY</name>
<dbReference type="SUPFAM" id="SSF81891">
    <property type="entry name" value="Poly A polymerase C-terminal region-like"/>
    <property type="match status" value="1"/>
</dbReference>
<sequence length="554" mass="60653">MEVRLTETEDQLCTLLDECTRRLKEEKGTQTACRIAGGWVRDKLLGSESNDIDIALENMMGVPFAEAFVAHCAEKKMTTKSVARIESNPDQSKHLETARTTILGTELDFVNLRSEEYTANSRIPTQVTFGTPLQDALRRDITINALFYNVHTRAVEDHTQKGLEDLRTGTIRTPLAPRETFLDDPLRVIRCVRFASRFGFDLVPELADAARDPEIQDALASKISRERVGEEVDKMMKGRDPLGAIALIHDLSLYPSIFHVPRSIPLELSAPVASPDLALTAAFILHSLLRAPSSALSSPSVIQLPHVHPLLLSSISADPSTKPRLFLASALTPYRGITYLDAKRKQSPAVAAAIRDALKLGAQNHYLDGIPALFAAADLLHGPVLGDWGEGHAVSERVRIGLLLREKAVHNPNTGSMWTTSLLFSLVQNLVPLYDLTNGKLDEHGANQLIQSYNAFASRVDELALQSMVEAKPILDGRDVVRVLGAKSPGAWVGPVLSRVIEWQLDHPEGTKQECETWLASEHAAGRITTQASPPAGKRKEGNTDSAAKKAKKA</sequence>
<dbReference type="Proteomes" id="UP000250043">
    <property type="component" value="Unassembled WGS sequence"/>
</dbReference>
<proteinExistence type="inferred from homology"/>
<accession>A0A8E2AYJ8</accession>
<evidence type="ECO:0000256" key="1">
    <source>
        <dbReference type="ARBA" id="ARBA00007265"/>
    </source>
</evidence>
<dbReference type="InterPro" id="IPR002646">
    <property type="entry name" value="PolA_pol_head_dom"/>
</dbReference>
<comment type="similarity">
    <text evidence="1 4">Belongs to the tRNA nucleotidyltransferase/poly(A) polymerase family.</text>
</comment>
<dbReference type="PANTHER" id="PTHR13734">
    <property type="entry name" value="TRNA-NUCLEOTIDYLTRANSFERASE"/>
    <property type="match status" value="1"/>
</dbReference>
<dbReference type="InterPro" id="IPR043519">
    <property type="entry name" value="NT_sf"/>
</dbReference>
<evidence type="ECO:0000313" key="8">
    <source>
        <dbReference type="Proteomes" id="UP000250043"/>
    </source>
</evidence>
<feature type="domain" description="Poly A polymerase head" evidence="6">
    <location>
        <begin position="33"/>
        <end position="172"/>
    </location>
</feature>
<keyword evidence="2 4" id="KW-0808">Transferase</keyword>
<dbReference type="PANTHER" id="PTHR13734:SF5">
    <property type="entry name" value="CCA TRNA NUCLEOTIDYLTRANSFERASE, MITOCHONDRIAL"/>
    <property type="match status" value="1"/>
</dbReference>
<evidence type="ECO:0000256" key="5">
    <source>
        <dbReference type="SAM" id="MobiDB-lite"/>
    </source>
</evidence>
<protein>
    <recommendedName>
        <fullName evidence="6">Poly A polymerase head domain-containing protein</fullName>
    </recommendedName>
</protein>
<dbReference type="Gene3D" id="3.30.460.10">
    <property type="entry name" value="Beta Polymerase, domain 2"/>
    <property type="match status" value="1"/>
</dbReference>
<dbReference type="Gene3D" id="1.10.3090.10">
    <property type="entry name" value="cca-adding enzyme, domain 2"/>
    <property type="match status" value="1"/>
</dbReference>
<dbReference type="GO" id="GO:0001680">
    <property type="term" value="P:tRNA 3'-terminal CCA addition"/>
    <property type="evidence" value="ECO:0007669"/>
    <property type="project" value="TreeGrafter"/>
</dbReference>
<dbReference type="GO" id="GO:0052927">
    <property type="term" value="F:CC tRNA cytidylyltransferase activity"/>
    <property type="evidence" value="ECO:0007669"/>
    <property type="project" value="TreeGrafter"/>
</dbReference>
<dbReference type="GO" id="GO:0005739">
    <property type="term" value="C:mitochondrion"/>
    <property type="evidence" value="ECO:0007669"/>
    <property type="project" value="UniProtKB-ARBA"/>
</dbReference>
<dbReference type="CDD" id="cd05398">
    <property type="entry name" value="NT_ClassII-CCAase"/>
    <property type="match status" value="1"/>
</dbReference>
<evidence type="ECO:0000256" key="2">
    <source>
        <dbReference type="ARBA" id="ARBA00022679"/>
    </source>
</evidence>
<evidence type="ECO:0000256" key="3">
    <source>
        <dbReference type="ARBA" id="ARBA00022884"/>
    </source>
</evidence>
<gene>
    <name evidence="7" type="ORF">OBBRIDRAFT_726351</name>
</gene>
<dbReference type="GO" id="GO:0003723">
    <property type="term" value="F:RNA binding"/>
    <property type="evidence" value="ECO:0007669"/>
    <property type="project" value="UniProtKB-KW"/>
</dbReference>
<feature type="region of interest" description="Disordered" evidence="5">
    <location>
        <begin position="526"/>
        <end position="554"/>
    </location>
</feature>
<keyword evidence="8" id="KW-1185">Reference proteome</keyword>
<dbReference type="Pfam" id="PF01743">
    <property type="entry name" value="PolyA_pol"/>
    <property type="match status" value="1"/>
</dbReference>
<evidence type="ECO:0000256" key="4">
    <source>
        <dbReference type="RuleBase" id="RU003953"/>
    </source>
</evidence>
<organism evidence="7 8">
    <name type="scientific">Obba rivulosa</name>
    <dbReference type="NCBI Taxonomy" id="1052685"/>
    <lineage>
        <taxon>Eukaryota</taxon>
        <taxon>Fungi</taxon>
        <taxon>Dikarya</taxon>
        <taxon>Basidiomycota</taxon>
        <taxon>Agaricomycotina</taxon>
        <taxon>Agaricomycetes</taxon>
        <taxon>Polyporales</taxon>
        <taxon>Gelatoporiaceae</taxon>
        <taxon>Obba</taxon>
    </lineage>
</organism>
<dbReference type="AlphaFoldDB" id="A0A8E2AYJ8"/>